<dbReference type="Gene3D" id="3.40.640.10">
    <property type="entry name" value="Type I PLP-dependent aspartate aminotransferase-like (Major domain)"/>
    <property type="match status" value="1"/>
</dbReference>
<organism evidence="1">
    <name type="scientific">Hyperionvirus sp</name>
    <dbReference type="NCBI Taxonomy" id="2487770"/>
    <lineage>
        <taxon>Viruses</taxon>
        <taxon>Varidnaviria</taxon>
        <taxon>Bamfordvirae</taxon>
        <taxon>Nucleocytoviricota</taxon>
        <taxon>Megaviricetes</taxon>
        <taxon>Imitervirales</taxon>
        <taxon>Mimiviridae</taxon>
        <taxon>Klosneuvirinae</taxon>
    </lineage>
</organism>
<dbReference type="InterPro" id="IPR015422">
    <property type="entry name" value="PyrdxlP-dep_Trfase_small"/>
</dbReference>
<accession>A0A3G5AAP1</accession>
<dbReference type="InterPro" id="IPR000653">
    <property type="entry name" value="DegT/StrS_aminotransferase"/>
</dbReference>
<reference evidence="1" key="1">
    <citation type="submission" date="2018-10" db="EMBL/GenBank/DDBJ databases">
        <title>Hidden diversity of soil giant viruses.</title>
        <authorList>
            <person name="Schulz F."/>
            <person name="Alteio L."/>
            <person name="Goudeau D."/>
            <person name="Ryan E.M."/>
            <person name="Malmstrom R.R."/>
            <person name="Blanchard J."/>
            <person name="Woyke T."/>
        </authorList>
    </citation>
    <scope>NUCLEOTIDE SEQUENCE</scope>
    <source>
        <strain evidence="1">HYV1</strain>
    </source>
</reference>
<gene>
    <name evidence="1" type="ORF">Hyperionvirus21_32</name>
</gene>
<dbReference type="Gene3D" id="3.40.50.20">
    <property type="match status" value="1"/>
</dbReference>
<dbReference type="InterPro" id="IPR015424">
    <property type="entry name" value="PyrdxlP-dep_Trfase"/>
</dbReference>
<protein>
    <submittedName>
        <fullName evidence="1">Uncharacterized protein</fullName>
    </submittedName>
</protein>
<dbReference type="SUPFAM" id="SSF51161">
    <property type="entry name" value="Trimeric LpxA-like enzymes"/>
    <property type="match status" value="1"/>
</dbReference>
<dbReference type="SUPFAM" id="SSF53383">
    <property type="entry name" value="PLP-dependent transferases"/>
    <property type="match status" value="1"/>
</dbReference>
<dbReference type="GO" id="GO:0008483">
    <property type="term" value="F:transaminase activity"/>
    <property type="evidence" value="ECO:0007669"/>
    <property type="project" value="TreeGrafter"/>
</dbReference>
<evidence type="ECO:0000313" key="1">
    <source>
        <dbReference type="EMBL" id="AYV84298.1"/>
    </source>
</evidence>
<dbReference type="GO" id="GO:0030170">
    <property type="term" value="F:pyridoxal phosphate binding"/>
    <property type="evidence" value="ECO:0007669"/>
    <property type="project" value="TreeGrafter"/>
</dbReference>
<dbReference type="InterPro" id="IPR020019">
    <property type="entry name" value="AcTrfase_PglD-like"/>
</dbReference>
<dbReference type="CDD" id="cd03360">
    <property type="entry name" value="LbH_AT_putative"/>
    <property type="match status" value="1"/>
</dbReference>
<proteinExistence type="predicted"/>
<dbReference type="InterPro" id="IPR015421">
    <property type="entry name" value="PyrdxlP-dep_Trfase_major"/>
</dbReference>
<dbReference type="PANTHER" id="PTHR30244:SF34">
    <property type="entry name" value="DTDP-4-AMINO-4,6-DIDEOXYGALACTOSE TRANSAMINASE"/>
    <property type="match status" value="1"/>
</dbReference>
<dbReference type="Gene3D" id="2.160.10.10">
    <property type="entry name" value="Hexapeptide repeat proteins"/>
    <property type="match status" value="1"/>
</dbReference>
<dbReference type="PANTHER" id="PTHR30244">
    <property type="entry name" value="TRANSAMINASE"/>
    <property type="match status" value="1"/>
</dbReference>
<dbReference type="GO" id="GO:0000271">
    <property type="term" value="P:polysaccharide biosynthetic process"/>
    <property type="evidence" value="ECO:0007669"/>
    <property type="project" value="TreeGrafter"/>
</dbReference>
<dbReference type="InterPro" id="IPR011004">
    <property type="entry name" value="Trimer_LpxA-like_sf"/>
</dbReference>
<dbReference type="Gene3D" id="3.90.1150.10">
    <property type="entry name" value="Aspartate Aminotransferase, domain 1"/>
    <property type="match status" value="1"/>
</dbReference>
<sequence length="841" mass="96977">MKYIIGISSYAEVIYSILATIYPIEQIKFASYPYRINEVDPTKRLNDLLQDNYCGGLDDLLIKNKSTDEFIIGIRDNKIRKEIAEKYTNLTFINAIHSKAQISTNIIIGNGNVICEGVVIQAGTKIGNHNIINTNSSIDHHNRIDNFCHIAPNCALCGNVTIYNGVFIGNGSSIVPKISIKAWSFFKANSLVKETTAPIQIYEPYLSKYKTSAFDAINSGWIGYHGKYIGLATEKLKKVLDAKYVILTNNGTTATHCLFITLKYKYPNINKIYVPNNVYVAVWNSALMEYDEKQLEVMKIDPETWNISTEKDYIMSLDTKSAVFIVHNIGNIINVPKLKLMRPDIIFIEDNCEGLFGRYETYYTGTSATLCSSISFFDNETTATGGAVICSDEDIYEYLNKTCHQGATNKHNIEDVFGYNYRMTNIQAAFLYDQLCDISIILDMKKKIFKNYELLLQNIPNDQIQLQKVNEGVDRANWIFALRIVHNPSYEILEKHMNLHGVVIRPMFYPIHKHKHLQNIKTHNESCQLSIMLNRECIMLPSSPSLTDNEQMHIIDQIKSYINKSVNPIVNNIIPSDELVYSRPGIGDIIIMKQIYDHFKLKNKIIFNLNLIATYRENKLEYVKFIRWFIERLFGTHNISYINDTSHNLVEFHNYFIKEDALRSIQHYFNLDPIDNFSDDYIIFHSKCRFDYDNWTFTSIYKPKIIAFLSNFKSKYKIVILGERVMSSNYETRVHNMESIYNELMLLKNNNIVIDMTEQELANTPSSEIFQRDIKIINQAKVNIGVGFGGNFVITTAFSKKLEFFIGGLTHAYFDNIINLNNTNYRLHNNIDQFLASIQQY</sequence>
<name>A0A3G5AAP1_9VIRU</name>
<dbReference type="EMBL" id="MK072403">
    <property type="protein sequence ID" value="AYV84298.1"/>
    <property type="molecule type" value="Genomic_DNA"/>
</dbReference>
<dbReference type="Pfam" id="PF01041">
    <property type="entry name" value="DegT_DnrJ_EryC1"/>
    <property type="match status" value="1"/>
</dbReference>